<dbReference type="EMBL" id="GG692435">
    <property type="protein sequence ID" value="EER37453.1"/>
    <property type="molecule type" value="Genomic_DNA"/>
</dbReference>
<dbReference type="VEuPathDB" id="FungiDB:HCDG_08904"/>
<reference evidence="2" key="1">
    <citation type="submission" date="2009-05" db="EMBL/GenBank/DDBJ databases">
        <title>The genome sequence of Ajellomyces capsulatus strain H143.</title>
        <authorList>
            <person name="Champion M."/>
            <person name="Cuomo C.A."/>
            <person name="Ma L.-J."/>
            <person name="Henn M.R."/>
            <person name="Sil A."/>
            <person name="Goldman B."/>
            <person name="Young S.K."/>
            <person name="Kodira C.D."/>
            <person name="Zeng Q."/>
            <person name="Koehrsen M."/>
            <person name="Alvarado L."/>
            <person name="Berlin A.M."/>
            <person name="Borenstein D."/>
            <person name="Chen Z."/>
            <person name="Engels R."/>
            <person name="Freedman E."/>
            <person name="Gellesch M."/>
            <person name="Goldberg J."/>
            <person name="Griggs A."/>
            <person name="Gujja S."/>
            <person name="Heiman D.I."/>
            <person name="Hepburn T.A."/>
            <person name="Howarth C."/>
            <person name="Jen D."/>
            <person name="Larson L."/>
            <person name="Lewis B."/>
            <person name="Mehta T."/>
            <person name="Park D."/>
            <person name="Pearson M."/>
            <person name="Roberts A."/>
            <person name="Saif S."/>
            <person name="Shea T.D."/>
            <person name="Shenoy N."/>
            <person name="Sisk P."/>
            <person name="Stolte C."/>
            <person name="Sykes S."/>
            <person name="Walk T."/>
            <person name="White J."/>
            <person name="Yandava C."/>
            <person name="Klein B."/>
            <person name="McEwen J.G."/>
            <person name="Puccia R."/>
            <person name="Goldman G.H."/>
            <person name="Felipe M.S."/>
            <person name="Nino-Vega G."/>
            <person name="San-Blas G."/>
            <person name="Taylor J.W."/>
            <person name="Mendoza L."/>
            <person name="Galagan J.E."/>
            <person name="Nusbaum C."/>
            <person name="Birren B.W."/>
        </authorList>
    </citation>
    <scope>NUCLEOTIDE SEQUENCE [LARGE SCALE GENOMIC DNA]</scope>
    <source>
        <strain evidence="2">H143</strain>
    </source>
</reference>
<dbReference type="AlphaFoldDB" id="C6HQI6"/>
<evidence type="ECO:0000313" key="1">
    <source>
        <dbReference type="EMBL" id="EER37453.1"/>
    </source>
</evidence>
<proteinExistence type="predicted"/>
<name>C6HQI6_AJECH</name>
<protein>
    <submittedName>
        <fullName evidence="1">Uncharacterized protein</fullName>
    </submittedName>
</protein>
<dbReference type="Proteomes" id="UP000002624">
    <property type="component" value="Unassembled WGS sequence"/>
</dbReference>
<organism evidence="1 2">
    <name type="scientific">Ajellomyces capsulatus (strain H143)</name>
    <name type="common">Darling's disease fungus</name>
    <name type="synonym">Histoplasma capsulatum</name>
    <dbReference type="NCBI Taxonomy" id="544712"/>
    <lineage>
        <taxon>Eukaryota</taxon>
        <taxon>Fungi</taxon>
        <taxon>Dikarya</taxon>
        <taxon>Ascomycota</taxon>
        <taxon>Pezizomycotina</taxon>
        <taxon>Eurotiomycetes</taxon>
        <taxon>Eurotiomycetidae</taxon>
        <taxon>Onygenales</taxon>
        <taxon>Ajellomycetaceae</taxon>
        <taxon>Histoplasma</taxon>
    </lineage>
</organism>
<dbReference type="HOGENOM" id="CLU_152652_0_0_1"/>
<accession>C6HQI6</accession>
<gene>
    <name evidence="1" type="ORF">HCDG_08904</name>
</gene>
<evidence type="ECO:0000313" key="2">
    <source>
        <dbReference type="Proteomes" id="UP000002624"/>
    </source>
</evidence>
<sequence length="104" mass="11367">MAGELCHEGNVSKTPFTSYRGCRHSEILSVALDPISSGSGEVFASAVGSIGLEMHKFGGVLAMHGRNAMILFQASKAITKLSLRIEEAKKHEKDYFQGYLFSTW</sequence>